<dbReference type="RefSeq" id="WP_073481891.1">
    <property type="nucleotide sequence ID" value="NZ_FQVN01000003.1"/>
</dbReference>
<dbReference type="InterPro" id="IPR050109">
    <property type="entry name" value="HTH-type_TetR-like_transc_reg"/>
</dbReference>
<evidence type="ECO:0000256" key="2">
    <source>
        <dbReference type="PROSITE-ProRule" id="PRU00335"/>
    </source>
</evidence>
<evidence type="ECO:0000313" key="4">
    <source>
        <dbReference type="EMBL" id="SHF38500.1"/>
    </source>
</evidence>
<dbReference type="Pfam" id="PF00440">
    <property type="entry name" value="TetR_N"/>
    <property type="match status" value="1"/>
</dbReference>
<name>A0A1M5B7U4_STRHI</name>
<evidence type="ECO:0000259" key="3">
    <source>
        <dbReference type="PROSITE" id="PS50977"/>
    </source>
</evidence>
<protein>
    <submittedName>
        <fullName evidence="4">Transcriptional regulator, TetR family</fullName>
    </submittedName>
</protein>
<dbReference type="InterPro" id="IPR009057">
    <property type="entry name" value="Homeodomain-like_sf"/>
</dbReference>
<dbReference type="Proteomes" id="UP000184501">
    <property type="component" value="Unassembled WGS sequence"/>
</dbReference>
<dbReference type="SUPFAM" id="SSF46689">
    <property type="entry name" value="Homeodomain-like"/>
    <property type="match status" value="1"/>
</dbReference>
<reference evidence="4 5" key="1">
    <citation type="submission" date="2016-11" db="EMBL/GenBank/DDBJ databases">
        <authorList>
            <person name="Jaros S."/>
            <person name="Januszkiewicz K."/>
            <person name="Wedrychowicz H."/>
        </authorList>
    </citation>
    <scope>NUCLEOTIDE SEQUENCE [LARGE SCALE GENOMIC DNA]</scope>
    <source>
        <strain evidence="4 5">DSM 44523</strain>
    </source>
</reference>
<accession>A0A1M5B7U4</accession>
<dbReference type="Gene3D" id="1.10.357.10">
    <property type="entry name" value="Tetracycline Repressor, domain 2"/>
    <property type="match status" value="1"/>
</dbReference>
<feature type="DNA-binding region" description="H-T-H motif" evidence="2">
    <location>
        <begin position="33"/>
        <end position="52"/>
    </location>
</feature>
<feature type="domain" description="HTH tetR-type" evidence="3">
    <location>
        <begin position="10"/>
        <end position="70"/>
    </location>
</feature>
<dbReference type="GO" id="GO:0003700">
    <property type="term" value="F:DNA-binding transcription factor activity"/>
    <property type="evidence" value="ECO:0007669"/>
    <property type="project" value="TreeGrafter"/>
</dbReference>
<keyword evidence="5" id="KW-1185">Reference proteome</keyword>
<dbReference type="PRINTS" id="PR00455">
    <property type="entry name" value="HTHTETR"/>
</dbReference>
<dbReference type="PANTHER" id="PTHR30055:SF174">
    <property type="entry name" value="TRANSCRIPTIONAL REGULATORY PROTEIN (PROBABLY TETR-FAMILY)-RELATED"/>
    <property type="match status" value="1"/>
</dbReference>
<dbReference type="GO" id="GO:0000976">
    <property type="term" value="F:transcription cis-regulatory region binding"/>
    <property type="evidence" value="ECO:0007669"/>
    <property type="project" value="TreeGrafter"/>
</dbReference>
<evidence type="ECO:0000313" key="5">
    <source>
        <dbReference type="Proteomes" id="UP000184501"/>
    </source>
</evidence>
<dbReference type="AlphaFoldDB" id="A0A1M5B7U4"/>
<proteinExistence type="predicted"/>
<dbReference type="EMBL" id="FQVN01000003">
    <property type="protein sequence ID" value="SHF38500.1"/>
    <property type="molecule type" value="Genomic_DNA"/>
</dbReference>
<dbReference type="PROSITE" id="PS50977">
    <property type="entry name" value="HTH_TETR_2"/>
    <property type="match status" value="1"/>
</dbReference>
<dbReference type="InterPro" id="IPR001647">
    <property type="entry name" value="HTH_TetR"/>
</dbReference>
<organism evidence="4 5">
    <name type="scientific">Streptoalloteichus hindustanus</name>
    <dbReference type="NCBI Taxonomy" id="2017"/>
    <lineage>
        <taxon>Bacteria</taxon>
        <taxon>Bacillati</taxon>
        <taxon>Actinomycetota</taxon>
        <taxon>Actinomycetes</taxon>
        <taxon>Pseudonocardiales</taxon>
        <taxon>Pseudonocardiaceae</taxon>
        <taxon>Streptoalloteichus</taxon>
    </lineage>
</organism>
<dbReference type="STRING" id="2017.SAMN05444320_103438"/>
<gene>
    <name evidence="4" type="ORF">SAMN05444320_103438</name>
</gene>
<sequence>MGPRRRLTPEQRRGELLDVGAEMFATRPYDDVLMEEVAERAGVSRANLYRYFASKRDLFAAIYRRAADDLLAATRIDSAGSLVDQVSAGLDAHIDYFVANRRTVLSANRELAGDPAIQAIIADELTQLRRRVLDASDPDGLQREVMSATLHAWLVFVRAICVEWLAHETFSRAQLRDICVGALLGALNPATTPEQSAKD</sequence>
<keyword evidence="1 2" id="KW-0238">DNA-binding</keyword>
<dbReference type="PANTHER" id="PTHR30055">
    <property type="entry name" value="HTH-TYPE TRANSCRIPTIONAL REGULATOR RUTR"/>
    <property type="match status" value="1"/>
</dbReference>
<evidence type="ECO:0000256" key="1">
    <source>
        <dbReference type="ARBA" id="ARBA00023125"/>
    </source>
</evidence>
<dbReference type="OrthoDB" id="8479950at2"/>